<accession>A0A454D3G3</accession>
<reference evidence="1 2" key="1">
    <citation type="submission" date="2012-10" db="EMBL/GenBank/DDBJ databases">
        <title>Genome sequence of Vibrio Cholerae HENC-02.</title>
        <authorList>
            <person name="Eppinger M."/>
            <person name="Hasan N.A."/>
            <person name="Sengamalay N."/>
            <person name="Hine E."/>
            <person name="Su Q."/>
            <person name="Daugherty S.C."/>
            <person name="Young S."/>
            <person name="Sadzewicz L."/>
            <person name="Tallon L."/>
            <person name="Cebula T.A."/>
            <person name="Ravel J."/>
            <person name="Colwell R.R."/>
        </authorList>
    </citation>
    <scope>NUCLEOTIDE SEQUENCE [LARGE SCALE GENOMIC DNA]</scope>
    <source>
        <strain evidence="1 2">HENC-02</strain>
    </source>
</reference>
<evidence type="ECO:0000313" key="1">
    <source>
        <dbReference type="EMBL" id="EKM33233.1"/>
    </source>
</evidence>
<dbReference type="Proteomes" id="UP000008367">
    <property type="component" value="Unassembled WGS sequence"/>
</dbReference>
<feature type="non-terminal residue" evidence="1">
    <location>
        <position position="26"/>
    </location>
</feature>
<evidence type="ECO:0000313" key="2">
    <source>
        <dbReference type="Proteomes" id="UP000008367"/>
    </source>
</evidence>
<dbReference type="EMBL" id="AJSR01000387">
    <property type="protein sequence ID" value="EKM33233.1"/>
    <property type="molecule type" value="Genomic_DNA"/>
</dbReference>
<organism evidence="1 2">
    <name type="scientific">Vibrio harveyi</name>
    <name type="common">Beneckea harveyi</name>
    <dbReference type="NCBI Taxonomy" id="669"/>
    <lineage>
        <taxon>Bacteria</taxon>
        <taxon>Pseudomonadati</taxon>
        <taxon>Pseudomonadota</taxon>
        <taxon>Gammaproteobacteria</taxon>
        <taxon>Vibrionales</taxon>
        <taxon>Vibrionaceae</taxon>
        <taxon>Vibrio</taxon>
    </lineage>
</organism>
<gene>
    <name evidence="1" type="ORF">VCHENC02_1287</name>
</gene>
<comment type="caution">
    <text evidence="1">The sequence shown here is derived from an EMBL/GenBank/DDBJ whole genome shotgun (WGS) entry which is preliminary data.</text>
</comment>
<protein>
    <submittedName>
        <fullName evidence="1">Uncharacterized protein</fullName>
    </submittedName>
</protein>
<name>A0A454D3G3_VIBHA</name>
<dbReference type="AlphaFoldDB" id="A0A454D3G3"/>
<proteinExistence type="predicted"/>
<sequence length="26" mass="2969">MLVKVNGEAIVRLHFSPFLSLPHSLY</sequence>